<feature type="region of interest" description="Disordered" evidence="10">
    <location>
        <begin position="1"/>
        <end position="54"/>
    </location>
</feature>
<dbReference type="Gene3D" id="3.40.800.20">
    <property type="entry name" value="Histone deacetylase domain"/>
    <property type="match status" value="2"/>
</dbReference>
<dbReference type="RefSeq" id="XP_011395424.1">
    <property type="nucleotide sequence ID" value="XM_011397122.1"/>
</dbReference>
<feature type="compositionally biased region" description="Pro residues" evidence="10">
    <location>
        <begin position="471"/>
        <end position="482"/>
    </location>
</feature>
<dbReference type="AlphaFoldDB" id="A0A087SA14"/>
<keyword evidence="7" id="KW-0805">Transcription regulation</keyword>
<dbReference type="GO" id="GO:0141221">
    <property type="term" value="F:histone deacetylase activity, hydrolytic mechanism"/>
    <property type="evidence" value="ECO:0007669"/>
    <property type="project" value="UniProtKB-EC"/>
</dbReference>
<evidence type="ECO:0000256" key="3">
    <source>
        <dbReference type="ARBA" id="ARBA00012111"/>
    </source>
</evidence>
<dbReference type="EC" id="3.5.1.98" evidence="3"/>
<dbReference type="PANTHER" id="PTHR10625:SF5">
    <property type="entry name" value="HISTONE DEACETYLASE"/>
    <property type="match status" value="1"/>
</dbReference>
<evidence type="ECO:0000256" key="6">
    <source>
        <dbReference type="ARBA" id="ARBA00022853"/>
    </source>
</evidence>
<dbReference type="InterPro" id="IPR037138">
    <property type="entry name" value="His_deacetylse_dom_sf"/>
</dbReference>
<dbReference type="EMBL" id="KL662078">
    <property type="protein sequence ID" value="KFM22568.1"/>
    <property type="molecule type" value="Genomic_DNA"/>
</dbReference>
<keyword evidence="8" id="KW-0804">Transcription</keyword>
<accession>A0A087SA14</accession>
<evidence type="ECO:0000256" key="7">
    <source>
        <dbReference type="ARBA" id="ARBA00023015"/>
    </source>
</evidence>
<dbReference type="GeneID" id="23615603"/>
<dbReference type="STRING" id="3075.A0A087SA14"/>
<feature type="region of interest" description="Disordered" evidence="10">
    <location>
        <begin position="358"/>
        <end position="397"/>
    </location>
</feature>
<dbReference type="OrthoDB" id="424012at2759"/>
<evidence type="ECO:0000256" key="10">
    <source>
        <dbReference type="SAM" id="MobiDB-lite"/>
    </source>
</evidence>
<evidence type="ECO:0000313" key="12">
    <source>
        <dbReference type="EMBL" id="KFM22568.1"/>
    </source>
</evidence>
<name>A0A087SA14_AUXPR</name>
<dbReference type="eggNOG" id="KOG1343">
    <property type="taxonomic scope" value="Eukaryota"/>
</dbReference>
<comment type="similarity">
    <text evidence="2">Belongs to the histone deacetylase family. HD type 2 subfamily.</text>
</comment>
<dbReference type="KEGG" id="apro:F751_4212"/>
<evidence type="ECO:0000313" key="13">
    <source>
        <dbReference type="Proteomes" id="UP000028924"/>
    </source>
</evidence>
<dbReference type="GO" id="GO:0005737">
    <property type="term" value="C:cytoplasm"/>
    <property type="evidence" value="ECO:0007669"/>
    <property type="project" value="TreeGrafter"/>
</dbReference>
<feature type="domain" description="Histone deacetylase" evidence="11">
    <location>
        <begin position="212"/>
        <end position="348"/>
    </location>
</feature>
<keyword evidence="13" id="KW-1185">Reference proteome</keyword>
<evidence type="ECO:0000256" key="8">
    <source>
        <dbReference type="ARBA" id="ARBA00023163"/>
    </source>
</evidence>
<feature type="region of interest" description="Disordered" evidence="10">
    <location>
        <begin position="415"/>
        <end position="500"/>
    </location>
</feature>
<evidence type="ECO:0000256" key="9">
    <source>
        <dbReference type="ARBA" id="ARBA00023242"/>
    </source>
</evidence>
<sequence>MDATEPHSPVLKGEAGLRPAGFTSPSPSVYAMHASSSSEEGAVHSGDLGPSGAGPGLDAAYERYAFYPGAAMFDDEDEEDEGAEDYDAPRHCVNCTAPLWDDVCLVVTVVAYDDAMLLHQESEACPSSGGGAHPERPERLRAVWARLQAAELAERCVRLPSRPATDAELEAVHSRRLVRGLEALSEGIRRAEEREEEGEETAGFADAHQLGAEIFAADPSVLYASLHRHEGGRFYPGTGAATDVGVGPGAGASLNVAWPRGGLTDADYAMAFATVILPVAREFDPDLVIISAGFDAAQGDPIGGCHLTPGLFASLTAALQATVAPCVAVLEGGYNLRATAACTEACARGAAGVWRDEGGEAGDNLTEGPSSQGDADALSTPAAPACLGARPPSPDASLLHEEDDVIAADEALDPHAGEPRDAQQVEPRDAQEVKLVDVSAPRGAKPPRDVPAAARLFAASPNRAWSAAGLPSPPGHPIPSHRPPGAVHPAKRKFSECGPA</sequence>
<dbReference type="PANTHER" id="PTHR10625">
    <property type="entry name" value="HISTONE DEACETYLASE HDAC1-RELATED"/>
    <property type="match status" value="1"/>
</dbReference>
<comment type="subcellular location">
    <subcellularLocation>
        <location evidence="1">Nucleus</location>
    </subcellularLocation>
</comment>
<keyword evidence="5" id="KW-0378">Hydrolase</keyword>
<evidence type="ECO:0000259" key="11">
    <source>
        <dbReference type="Pfam" id="PF00850"/>
    </source>
</evidence>
<dbReference type="InterPro" id="IPR023696">
    <property type="entry name" value="Ureohydrolase_dom_sf"/>
</dbReference>
<dbReference type="InterPro" id="IPR023801">
    <property type="entry name" value="His_deacetylse_dom"/>
</dbReference>
<reference evidence="12 13" key="1">
    <citation type="journal article" date="2014" name="BMC Genomics">
        <title>Oil accumulation mechanisms of the oleaginous microalga Chlorella protothecoides revealed through its genome, transcriptomes, and proteomes.</title>
        <authorList>
            <person name="Gao C."/>
            <person name="Wang Y."/>
            <person name="Shen Y."/>
            <person name="Yan D."/>
            <person name="He X."/>
            <person name="Dai J."/>
            <person name="Wu Q."/>
        </authorList>
    </citation>
    <scope>NUCLEOTIDE SEQUENCE [LARGE SCALE GENOMIC DNA]</scope>
    <source>
        <strain evidence="12 13">0710</strain>
    </source>
</reference>
<keyword evidence="4" id="KW-0678">Repressor</keyword>
<evidence type="ECO:0000256" key="4">
    <source>
        <dbReference type="ARBA" id="ARBA00022491"/>
    </source>
</evidence>
<keyword evidence="9" id="KW-0539">Nucleus</keyword>
<evidence type="ECO:0000256" key="5">
    <source>
        <dbReference type="ARBA" id="ARBA00022801"/>
    </source>
</evidence>
<protein>
    <recommendedName>
        <fullName evidence="3">histone deacetylase</fullName>
        <ecNumber evidence="3">3.5.1.98</ecNumber>
    </recommendedName>
</protein>
<feature type="domain" description="Histone deacetylase" evidence="11">
    <location>
        <begin position="133"/>
        <end position="194"/>
    </location>
</feature>
<evidence type="ECO:0000256" key="1">
    <source>
        <dbReference type="ARBA" id="ARBA00004123"/>
    </source>
</evidence>
<keyword evidence="6" id="KW-0156">Chromatin regulator</keyword>
<dbReference type="GO" id="GO:0000118">
    <property type="term" value="C:histone deacetylase complex"/>
    <property type="evidence" value="ECO:0007669"/>
    <property type="project" value="TreeGrafter"/>
</dbReference>
<dbReference type="Proteomes" id="UP000028924">
    <property type="component" value="Unassembled WGS sequence"/>
</dbReference>
<proteinExistence type="inferred from homology"/>
<organism evidence="12 13">
    <name type="scientific">Auxenochlorella protothecoides</name>
    <name type="common">Green microalga</name>
    <name type="synonym">Chlorella protothecoides</name>
    <dbReference type="NCBI Taxonomy" id="3075"/>
    <lineage>
        <taxon>Eukaryota</taxon>
        <taxon>Viridiplantae</taxon>
        <taxon>Chlorophyta</taxon>
        <taxon>core chlorophytes</taxon>
        <taxon>Trebouxiophyceae</taxon>
        <taxon>Chlorellales</taxon>
        <taxon>Chlorellaceae</taxon>
        <taxon>Auxenochlorella</taxon>
    </lineage>
</organism>
<gene>
    <name evidence="12" type="ORF">F751_4212</name>
</gene>
<dbReference type="Pfam" id="PF00850">
    <property type="entry name" value="Hist_deacetyl"/>
    <property type="match status" value="2"/>
</dbReference>
<dbReference type="GO" id="GO:0040029">
    <property type="term" value="P:epigenetic regulation of gene expression"/>
    <property type="evidence" value="ECO:0007669"/>
    <property type="project" value="TreeGrafter"/>
</dbReference>
<evidence type="ECO:0000256" key="2">
    <source>
        <dbReference type="ARBA" id="ARBA00007738"/>
    </source>
</evidence>
<dbReference type="SUPFAM" id="SSF52768">
    <property type="entry name" value="Arginase/deacetylase"/>
    <property type="match status" value="1"/>
</dbReference>
<feature type="compositionally biased region" description="Basic and acidic residues" evidence="10">
    <location>
        <begin position="415"/>
        <end position="435"/>
    </location>
</feature>